<dbReference type="AlphaFoldDB" id="A0A7C4EX72"/>
<feature type="compositionally biased region" description="Polar residues" evidence="1">
    <location>
        <begin position="45"/>
        <end position="56"/>
    </location>
</feature>
<sequence>MDHTLRIDRFARLMVCLAVIIFLYVLPAAAAELPVGDDAFATVRQDATSENKSTPSGKAAIPSPANNKGAAQAPSSKKQQRGTPAASKTPYGYAPSAAADQSKYRKALKLERDVGQNMRSIDNAIRQMNTDINRIRTLERRF</sequence>
<proteinExistence type="predicted"/>
<feature type="region of interest" description="Disordered" evidence="1">
    <location>
        <begin position="45"/>
        <end position="101"/>
    </location>
</feature>
<reference evidence="2" key="1">
    <citation type="journal article" date="2020" name="mSystems">
        <title>Genome- and Community-Level Interaction Insights into Carbon Utilization and Element Cycling Functions of Hydrothermarchaeota in Hydrothermal Sediment.</title>
        <authorList>
            <person name="Zhou Z."/>
            <person name="Liu Y."/>
            <person name="Xu W."/>
            <person name="Pan J."/>
            <person name="Luo Z.H."/>
            <person name="Li M."/>
        </authorList>
    </citation>
    <scope>NUCLEOTIDE SEQUENCE [LARGE SCALE GENOMIC DNA]</scope>
    <source>
        <strain evidence="2">SpSt-769</strain>
    </source>
</reference>
<evidence type="ECO:0000313" key="2">
    <source>
        <dbReference type="EMBL" id="HGH60895.1"/>
    </source>
</evidence>
<gene>
    <name evidence="2" type="ORF">ENV54_06315</name>
</gene>
<comment type="caution">
    <text evidence="2">The sequence shown here is derived from an EMBL/GenBank/DDBJ whole genome shotgun (WGS) entry which is preliminary data.</text>
</comment>
<dbReference type="EMBL" id="DTGT01000194">
    <property type="protein sequence ID" value="HGH60895.1"/>
    <property type="molecule type" value="Genomic_DNA"/>
</dbReference>
<evidence type="ECO:0000256" key="1">
    <source>
        <dbReference type="SAM" id="MobiDB-lite"/>
    </source>
</evidence>
<organism evidence="2">
    <name type="scientific">Desulfomonile tiedjei</name>
    <dbReference type="NCBI Taxonomy" id="2358"/>
    <lineage>
        <taxon>Bacteria</taxon>
        <taxon>Pseudomonadati</taxon>
        <taxon>Thermodesulfobacteriota</taxon>
        <taxon>Desulfomonilia</taxon>
        <taxon>Desulfomonilales</taxon>
        <taxon>Desulfomonilaceae</taxon>
        <taxon>Desulfomonile</taxon>
    </lineage>
</organism>
<protein>
    <submittedName>
        <fullName evidence="2">Uncharacterized protein</fullName>
    </submittedName>
</protein>
<accession>A0A7C4EX72</accession>
<name>A0A7C4EX72_9BACT</name>